<keyword evidence="2" id="KW-1185">Reference proteome</keyword>
<sequence>MNLKENQDNNLKLPSVRPQEFLRGGTPLEKIPAKFLYIPTSTRGSSRKGRQRR</sequence>
<name>A0A5B7KC29_PORTR</name>
<organism evidence="1 2">
    <name type="scientific">Portunus trituberculatus</name>
    <name type="common">Swimming crab</name>
    <name type="synonym">Neptunus trituberculatus</name>
    <dbReference type="NCBI Taxonomy" id="210409"/>
    <lineage>
        <taxon>Eukaryota</taxon>
        <taxon>Metazoa</taxon>
        <taxon>Ecdysozoa</taxon>
        <taxon>Arthropoda</taxon>
        <taxon>Crustacea</taxon>
        <taxon>Multicrustacea</taxon>
        <taxon>Malacostraca</taxon>
        <taxon>Eumalacostraca</taxon>
        <taxon>Eucarida</taxon>
        <taxon>Decapoda</taxon>
        <taxon>Pleocyemata</taxon>
        <taxon>Brachyura</taxon>
        <taxon>Eubrachyura</taxon>
        <taxon>Portunoidea</taxon>
        <taxon>Portunidae</taxon>
        <taxon>Portuninae</taxon>
        <taxon>Portunus</taxon>
    </lineage>
</organism>
<protein>
    <submittedName>
        <fullName evidence="1">Uncharacterized protein</fullName>
    </submittedName>
</protein>
<reference evidence="1 2" key="1">
    <citation type="submission" date="2019-05" db="EMBL/GenBank/DDBJ databases">
        <title>Another draft genome of Portunus trituberculatus and its Hox gene families provides insights of decapod evolution.</title>
        <authorList>
            <person name="Jeong J.-H."/>
            <person name="Song I."/>
            <person name="Kim S."/>
            <person name="Choi T."/>
            <person name="Kim D."/>
            <person name="Ryu S."/>
            <person name="Kim W."/>
        </authorList>
    </citation>
    <scope>NUCLEOTIDE SEQUENCE [LARGE SCALE GENOMIC DNA]</scope>
    <source>
        <tissue evidence="1">Muscle</tissue>
    </source>
</reference>
<gene>
    <name evidence="1" type="ORF">E2C01_098433</name>
</gene>
<evidence type="ECO:0000313" key="1">
    <source>
        <dbReference type="EMBL" id="MPD02828.1"/>
    </source>
</evidence>
<dbReference type="EMBL" id="VSRR010133282">
    <property type="protein sequence ID" value="MPD02828.1"/>
    <property type="molecule type" value="Genomic_DNA"/>
</dbReference>
<comment type="caution">
    <text evidence="1">The sequence shown here is derived from an EMBL/GenBank/DDBJ whole genome shotgun (WGS) entry which is preliminary data.</text>
</comment>
<dbReference type="Proteomes" id="UP000324222">
    <property type="component" value="Unassembled WGS sequence"/>
</dbReference>
<accession>A0A5B7KC29</accession>
<proteinExistence type="predicted"/>
<dbReference type="AlphaFoldDB" id="A0A5B7KC29"/>
<evidence type="ECO:0000313" key="2">
    <source>
        <dbReference type="Proteomes" id="UP000324222"/>
    </source>
</evidence>